<dbReference type="InterPro" id="IPR001131">
    <property type="entry name" value="Peptidase_M24B_aminopep-P_CS"/>
</dbReference>
<dbReference type="Proteomes" id="UP000280881">
    <property type="component" value="Unassembled WGS sequence"/>
</dbReference>
<proteinExistence type="predicted"/>
<keyword evidence="7" id="KW-0031">Aminopeptidase</keyword>
<dbReference type="InterPro" id="IPR050659">
    <property type="entry name" value="Peptidase_M24B"/>
</dbReference>
<dbReference type="Pfam" id="PF00557">
    <property type="entry name" value="Peptidase_M24"/>
    <property type="match status" value="1"/>
</dbReference>
<keyword evidence="2" id="KW-0479">Metal-binding</keyword>
<dbReference type="InterPro" id="IPR036005">
    <property type="entry name" value="Creatinase/aminopeptidase-like"/>
</dbReference>
<evidence type="ECO:0000313" key="8">
    <source>
        <dbReference type="Proteomes" id="UP000280881"/>
    </source>
</evidence>
<gene>
    <name evidence="7" type="ORF">C7457_0157</name>
</gene>
<evidence type="ECO:0000256" key="2">
    <source>
        <dbReference type="ARBA" id="ARBA00022723"/>
    </source>
</evidence>
<reference evidence="7 8" key="1">
    <citation type="submission" date="2018-10" db="EMBL/GenBank/DDBJ databases">
        <title>Genomic Encyclopedia of Type Strains, Phase IV (KMG-IV): sequencing the most valuable type-strain genomes for metagenomic binning, comparative biology and taxonomic classification.</title>
        <authorList>
            <person name="Goeker M."/>
        </authorList>
    </citation>
    <scope>NUCLEOTIDE SEQUENCE [LARGE SCALE GENOMIC DNA]</scope>
    <source>
        <strain evidence="7 8">DSM 15521</strain>
    </source>
</reference>
<protein>
    <submittedName>
        <fullName evidence="7">Xaa-Pro aminopeptidase</fullName>
    </submittedName>
</protein>
<dbReference type="Gene3D" id="3.90.230.10">
    <property type="entry name" value="Creatinase/methionine aminopeptidase superfamily"/>
    <property type="match status" value="1"/>
</dbReference>
<evidence type="ECO:0000256" key="3">
    <source>
        <dbReference type="ARBA" id="ARBA00022801"/>
    </source>
</evidence>
<dbReference type="InterPro" id="IPR000587">
    <property type="entry name" value="Creatinase_N"/>
</dbReference>
<feature type="domain" description="Peptidase M24" evidence="5">
    <location>
        <begin position="130"/>
        <end position="332"/>
    </location>
</feature>
<dbReference type="PANTHER" id="PTHR46112">
    <property type="entry name" value="AMINOPEPTIDASE"/>
    <property type="match status" value="1"/>
</dbReference>
<evidence type="ECO:0000259" key="6">
    <source>
        <dbReference type="Pfam" id="PF01321"/>
    </source>
</evidence>
<dbReference type="InterPro" id="IPR000994">
    <property type="entry name" value="Pept_M24"/>
</dbReference>
<name>A0A420W7N4_9BACT</name>
<dbReference type="Gene3D" id="3.40.350.10">
    <property type="entry name" value="Creatinase/prolidase N-terminal domain"/>
    <property type="match status" value="1"/>
</dbReference>
<dbReference type="PRINTS" id="PR00599">
    <property type="entry name" value="MAPEPTIDASE"/>
</dbReference>
<dbReference type="EMBL" id="RBIE01000001">
    <property type="protein sequence ID" value="RKQ63292.1"/>
    <property type="molecule type" value="Genomic_DNA"/>
</dbReference>
<evidence type="ECO:0000259" key="5">
    <source>
        <dbReference type="Pfam" id="PF00557"/>
    </source>
</evidence>
<dbReference type="PROSITE" id="PS00491">
    <property type="entry name" value="PROLINE_PEPTIDASE"/>
    <property type="match status" value="1"/>
</dbReference>
<dbReference type="GO" id="GO:0008235">
    <property type="term" value="F:metalloexopeptidase activity"/>
    <property type="evidence" value="ECO:0007669"/>
    <property type="project" value="UniProtKB-ARBA"/>
</dbReference>
<evidence type="ECO:0000256" key="1">
    <source>
        <dbReference type="ARBA" id="ARBA00022670"/>
    </source>
</evidence>
<keyword evidence="1" id="KW-0645">Protease</keyword>
<organism evidence="7 8">
    <name type="scientific">Thermovibrio guaymasensis</name>
    <dbReference type="NCBI Taxonomy" id="240167"/>
    <lineage>
        <taxon>Bacteria</taxon>
        <taxon>Pseudomonadati</taxon>
        <taxon>Aquificota</taxon>
        <taxon>Aquificia</taxon>
        <taxon>Desulfurobacteriales</taxon>
        <taxon>Desulfurobacteriaceae</taxon>
        <taxon>Thermovibrio</taxon>
    </lineage>
</organism>
<dbReference type="SUPFAM" id="SSF55920">
    <property type="entry name" value="Creatinase/aminopeptidase"/>
    <property type="match status" value="1"/>
</dbReference>
<evidence type="ECO:0000313" key="7">
    <source>
        <dbReference type="EMBL" id="RKQ63292.1"/>
    </source>
</evidence>
<dbReference type="PANTHER" id="PTHR46112:SF3">
    <property type="entry name" value="AMINOPEPTIDASE YPDF"/>
    <property type="match status" value="1"/>
</dbReference>
<feature type="domain" description="Creatinase N-terminal" evidence="6">
    <location>
        <begin position="4"/>
        <end position="122"/>
    </location>
</feature>
<dbReference type="GO" id="GO:0006508">
    <property type="term" value="P:proteolysis"/>
    <property type="evidence" value="ECO:0007669"/>
    <property type="project" value="UniProtKB-KW"/>
</dbReference>
<dbReference type="CDD" id="cd01092">
    <property type="entry name" value="APP-like"/>
    <property type="match status" value="1"/>
</dbReference>
<comment type="caution">
    <text evidence="7">The sequence shown here is derived from an EMBL/GenBank/DDBJ whole genome shotgun (WGS) entry which is preliminary data.</text>
</comment>
<dbReference type="OrthoDB" id="9806388at2"/>
<keyword evidence="3" id="KW-0378">Hydrolase</keyword>
<accession>A0A420W7N4</accession>
<dbReference type="RefSeq" id="WP_121169519.1">
    <property type="nucleotide sequence ID" value="NZ_RBIE01000001.1"/>
</dbReference>
<keyword evidence="8" id="KW-1185">Reference proteome</keyword>
<sequence>MGKLEKISEKVESLGGDFYITFDAAERFYLSSFSSTFGITLVGQKGNFLITDGRYIERAKELKDFKVILWKGWEELLEFLKGIKAEKLIVDPSRLKAKTYKELEKRFNLIDCEGFLDEFRAVKDDREISLITRAVQIAELSLKSVLHLLKPGTTEIEFRRALIDAFFKFGGNGEAFPTIVASGRNSAVPHWETGNREIKDGDIVIVDFGTVYSGYVSDITRTFLIGNVSSEARKIYDAVLEAQKLGIEELRAGKSCAEVDLKIRKFLENKGYGEFFTHSLGHGIGVEVHEAPTLSKRSTEILKEGNVVTVEPGVYIPEIGGVRIEDDCLITENGTFVISNLNK</sequence>
<dbReference type="InterPro" id="IPR001714">
    <property type="entry name" value="Pept_M24_MAP"/>
</dbReference>
<dbReference type="GO" id="GO:0004177">
    <property type="term" value="F:aminopeptidase activity"/>
    <property type="evidence" value="ECO:0007669"/>
    <property type="project" value="UniProtKB-KW"/>
</dbReference>
<dbReference type="SUPFAM" id="SSF53092">
    <property type="entry name" value="Creatinase/prolidase N-terminal domain"/>
    <property type="match status" value="1"/>
</dbReference>
<keyword evidence="4" id="KW-0482">Metalloprotease</keyword>
<dbReference type="AlphaFoldDB" id="A0A420W7N4"/>
<dbReference type="GO" id="GO:0046872">
    <property type="term" value="F:metal ion binding"/>
    <property type="evidence" value="ECO:0007669"/>
    <property type="project" value="UniProtKB-KW"/>
</dbReference>
<dbReference type="Pfam" id="PF01321">
    <property type="entry name" value="Creatinase_N"/>
    <property type="match status" value="1"/>
</dbReference>
<evidence type="ECO:0000256" key="4">
    <source>
        <dbReference type="ARBA" id="ARBA00023049"/>
    </source>
</evidence>
<dbReference type="InterPro" id="IPR029149">
    <property type="entry name" value="Creatin/AminoP/Spt16_N"/>
</dbReference>